<evidence type="ECO:0000256" key="8">
    <source>
        <dbReference type="ARBA" id="ARBA00023136"/>
    </source>
</evidence>
<feature type="transmembrane region" description="Helical" evidence="13">
    <location>
        <begin position="302"/>
        <end position="324"/>
    </location>
</feature>
<evidence type="ECO:0000256" key="3">
    <source>
        <dbReference type="ARBA" id="ARBA00022692"/>
    </source>
</evidence>
<evidence type="ECO:0000256" key="13">
    <source>
        <dbReference type="SAM" id="Phobius"/>
    </source>
</evidence>
<evidence type="ECO:0000256" key="2">
    <source>
        <dbReference type="ARBA" id="ARBA00022475"/>
    </source>
</evidence>
<keyword evidence="4" id="KW-0391">Immunity</keyword>
<keyword evidence="5 13" id="KW-1133">Transmembrane helix</keyword>
<dbReference type="PROSITE" id="PS50262">
    <property type="entry name" value="G_PROTEIN_RECEP_F1_2"/>
    <property type="match status" value="1"/>
</dbReference>
<name>A0A8T2MYI2_9TELE</name>
<keyword evidence="7" id="KW-1064">Adaptive immunity</keyword>
<evidence type="ECO:0000256" key="6">
    <source>
        <dbReference type="ARBA" id="ARBA00023040"/>
    </source>
</evidence>
<keyword evidence="6" id="KW-0297">G-protein coupled receptor</keyword>
<sequence length="431" mass="49351">MKAYSHTKVLMGSFCWRSREERGRSQKRLRNLQPLVLPWFSVSLFLLLSALISDLLSPQNPMEELPTPRMESNPFCSGWDAEKVQCNCSISEFKHQIYPPTYLLIFTLGLLGNLCSLGVFVSLCRKKGLTSVNLYLVNLLVSDLMLVCALPFRATYYLMDSHWVFGDITCRLISYAFYINTYGSVYFLVALSVMRYLAVVRPHRYVRLQTSRGARAICALIWLFVALVSAPMLTAGVEEDAATGKIQCLELTSEDVETLVLMNQASMVLSFLVPFFIISFCYVFVVHSLLRQRDAQGSKRPCYRKSCALVIIVIAIFLICYLPYHVVRTVFLEAEREVRINGYGDSCGYIARVRKAAVITLCLATGNSCLDPVLFFFVGENFREFLRRIKCREEYRVEKGRGRREQDQPRTELPREGDEDSRHPKVMRTDL</sequence>
<feature type="transmembrane region" description="Helical" evidence="13">
    <location>
        <begin position="32"/>
        <end position="52"/>
    </location>
</feature>
<dbReference type="Gene3D" id="1.20.1070.10">
    <property type="entry name" value="Rhodopsin 7-helix transmembrane proteins"/>
    <property type="match status" value="1"/>
</dbReference>
<feature type="transmembrane region" description="Helical" evidence="13">
    <location>
        <begin position="356"/>
        <end position="378"/>
    </location>
</feature>
<evidence type="ECO:0000256" key="9">
    <source>
        <dbReference type="ARBA" id="ARBA00023157"/>
    </source>
</evidence>
<dbReference type="Pfam" id="PF00001">
    <property type="entry name" value="7tm_1"/>
    <property type="match status" value="1"/>
</dbReference>
<feature type="region of interest" description="Disordered" evidence="12">
    <location>
        <begin position="398"/>
        <end position="431"/>
    </location>
</feature>
<keyword evidence="2" id="KW-1003">Cell membrane</keyword>
<dbReference type="PRINTS" id="PR00237">
    <property type="entry name" value="GPCRRHODOPSN"/>
</dbReference>
<comment type="caution">
    <text evidence="15">The sequence shown here is derived from an EMBL/GenBank/DDBJ whole genome shotgun (WGS) entry which is preliminary data.</text>
</comment>
<dbReference type="GO" id="GO:0005886">
    <property type="term" value="C:plasma membrane"/>
    <property type="evidence" value="ECO:0007669"/>
    <property type="project" value="UniProtKB-SubCell"/>
</dbReference>
<gene>
    <name evidence="15" type="ORF">JZ751_013939</name>
</gene>
<dbReference type="SUPFAM" id="SSF81321">
    <property type="entry name" value="Family A G protein-coupled receptor-like"/>
    <property type="match status" value="1"/>
</dbReference>
<keyword evidence="8 13" id="KW-0472">Membrane</keyword>
<dbReference type="GO" id="GO:0002250">
    <property type="term" value="P:adaptive immune response"/>
    <property type="evidence" value="ECO:0007669"/>
    <property type="project" value="UniProtKB-KW"/>
</dbReference>
<accession>A0A8T2MYI2</accession>
<evidence type="ECO:0000256" key="7">
    <source>
        <dbReference type="ARBA" id="ARBA00023130"/>
    </source>
</evidence>
<feature type="transmembrane region" description="Helical" evidence="13">
    <location>
        <begin position="135"/>
        <end position="152"/>
    </location>
</feature>
<keyword evidence="11" id="KW-0807">Transducer</keyword>
<keyword evidence="16" id="KW-1185">Reference proteome</keyword>
<dbReference type="FunFam" id="1.20.1070.10:FF:000017">
    <property type="entry name" value="lysophosphatidic acid receptor 4"/>
    <property type="match status" value="1"/>
</dbReference>
<dbReference type="AlphaFoldDB" id="A0A8T2MYI2"/>
<dbReference type="EMBL" id="JAFBMS010000224">
    <property type="protein sequence ID" value="KAG9332984.1"/>
    <property type="molecule type" value="Genomic_DNA"/>
</dbReference>
<dbReference type="OrthoDB" id="9990906at2759"/>
<dbReference type="PANTHER" id="PTHR24231:SF48">
    <property type="entry name" value="G-PROTEIN COUPLED RECEPTORS FAMILY 1 PROFILE DOMAIN-CONTAINING PROTEIN"/>
    <property type="match status" value="1"/>
</dbReference>
<evidence type="ECO:0000259" key="14">
    <source>
        <dbReference type="PROSITE" id="PS50262"/>
    </source>
</evidence>
<evidence type="ECO:0000256" key="10">
    <source>
        <dbReference type="ARBA" id="ARBA00023170"/>
    </source>
</evidence>
<dbReference type="Proteomes" id="UP000824540">
    <property type="component" value="Unassembled WGS sequence"/>
</dbReference>
<feature type="transmembrane region" description="Helical" evidence="13">
    <location>
        <begin position="214"/>
        <end position="233"/>
    </location>
</feature>
<dbReference type="GO" id="GO:0004930">
    <property type="term" value="F:G protein-coupled receptor activity"/>
    <property type="evidence" value="ECO:0007669"/>
    <property type="project" value="UniProtKB-KW"/>
</dbReference>
<organism evidence="15 16">
    <name type="scientific">Albula glossodonta</name>
    <name type="common">roundjaw bonefish</name>
    <dbReference type="NCBI Taxonomy" id="121402"/>
    <lineage>
        <taxon>Eukaryota</taxon>
        <taxon>Metazoa</taxon>
        <taxon>Chordata</taxon>
        <taxon>Craniata</taxon>
        <taxon>Vertebrata</taxon>
        <taxon>Euteleostomi</taxon>
        <taxon>Actinopterygii</taxon>
        <taxon>Neopterygii</taxon>
        <taxon>Teleostei</taxon>
        <taxon>Albuliformes</taxon>
        <taxon>Albulidae</taxon>
        <taxon>Albula</taxon>
    </lineage>
</organism>
<comment type="subcellular location">
    <subcellularLocation>
        <location evidence="1">Cell membrane</location>
        <topology evidence="1">Multi-pass membrane protein</topology>
    </subcellularLocation>
</comment>
<keyword evidence="10" id="KW-0675">Receptor</keyword>
<evidence type="ECO:0000256" key="4">
    <source>
        <dbReference type="ARBA" id="ARBA00022859"/>
    </source>
</evidence>
<dbReference type="InterPro" id="IPR000276">
    <property type="entry name" value="GPCR_Rhodpsn"/>
</dbReference>
<dbReference type="InterPro" id="IPR017452">
    <property type="entry name" value="GPCR_Rhodpsn_7TM"/>
</dbReference>
<feature type="transmembrane region" description="Helical" evidence="13">
    <location>
        <begin position="172"/>
        <end position="193"/>
    </location>
</feature>
<evidence type="ECO:0000313" key="16">
    <source>
        <dbReference type="Proteomes" id="UP000824540"/>
    </source>
</evidence>
<protein>
    <recommendedName>
        <fullName evidence="14">G-protein coupled receptors family 1 profile domain-containing protein</fullName>
    </recommendedName>
</protein>
<proteinExistence type="predicted"/>
<evidence type="ECO:0000256" key="5">
    <source>
        <dbReference type="ARBA" id="ARBA00022989"/>
    </source>
</evidence>
<keyword evidence="9" id="KW-1015">Disulfide bond</keyword>
<evidence type="ECO:0000256" key="1">
    <source>
        <dbReference type="ARBA" id="ARBA00004651"/>
    </source>
</evidence>
<keyword evidence="3 13" id="KW-0812">Transmembrane</keyword>
<evidence type="ECO:0000256" key="12">
    <source>
        <dbReference type="SAM" id="MobiDB-lite"/>
    </source>
</evidence>
<evidence type="ECO:0000256" key="11">
    <source>
        <dbReference type="ARBA" id="ARBA00023224"/>
    </source>
</evidence>
<feature type="domain" description="G-protein coupled receptors family 1 profile" evidence="14">
    <location>
        <begin position="112"/>
        <end position="375"/>
    </location>
</feature>
<evidence type="ECO:0000313" key="15">
    <source>
        <dbReference type="EMBL" id="KAG9332984.1"/>
    </source>
</evidence>
<feature type="transmembrane region" description="Helical" evidence="13">
    <location>
        <begin position="267"/>
        <end position="290"/>
    </location>
</feature>
<feature type="transmembrane region" description="Helical" evidence="13">
    <location>
        <begin position="102"/>
        <end position="123"/>
    </location>
</feature>
<dbReference type="PRINTS" id="PR01157">
    <property type="entry name" value="P2YPURNOCPTR"/>
</dbReference>
<reference evidence="15" key="1">
    <citation type="thesis" date="2021" institute="BYU ScholarsArchive" country="Provo, UT, USA">
        <title>Applications of and Algorithms for Genome Assembly and Genomic Analyses with an Emphasis on Marine Teleosts.</title>
        <authorList>
            <person name="Pickett B.D."/>
        </authorList>
    </citation>
    <scope>NUCLEOTIDE SEQUENCE</scope>
    <source>
        <strain evidence="15">HI-2016</strain>
    </source>
</reference>
<dbReference type="PANTHER" id="PTHR24231">
    <property type="entry name" value="PURINOCEPTOR-RELATED G-PROTEIN COUPLED RECEPTOR"/>
    <property type="match status" value="1"/>
</dbReference>